<gene>
    <name evidence="1" type="ORF">GHT07_08085</name>
</gene>
<organism evidence="1 2">
    <name type="scientific">Caenimonas koreensis DSM 17982</name>
    <dbReference type="NCBI Taxonomy" id="1121255"/>
    <lineage>
        <taxon>Bacteria</taxon>
        <taxon>Pseudomonadati</taxon>
        <taxon>Pseudomonadota</taxon>
        <taxon>Betaproteobacteria</taxon>
        <taxon>Burkholderiales</taxon>
        <taxon>Comamonadaceae</taxon>
        <taxon>Caenimonas</taxon>
    </lineage>
</organism>
<dbReference type="EMBL" id="WJBU01000006">
    <property type="protein sequence ID" value="MRD47235.1"/>
    <property type="molecule type" value="Genomic_DNA"/>
</dbReference>
<accession>A0A844ASE1</accession>
<dbReference type="AlphaFoldDB" id="A0A844ASE1"/>
<keyword evidence="2" id="KW-1185">Reference proteome</keyword>
<dbReference type="Proteomes" id="UP000487350">
    <property type="component" value="Unassembled WGS sequence"/>
</dbReference>
<evidence type="ECO:0000313" key="2">
    <source>
        <dbReference type="Proteomes" id="UP000487350"/>
    </source>
</evidence>
<dbReference type="OrthoDB" id="9795237at2"/>
<comment type="caution">
    <text evidence="1">The sequence shown here is derived from an EMBL/GenBank/DDBJ whole genome shotgun (WGS) entry which is preliminary data.</text>
</comment>
<name>A0A844ASE1_9BURK</name>
<reference evidence="1 2" key="1">
    <citation type="submission" date="2019-11" db="EMBL/GenBank/DDBJ databases">
        <title>Caenimonas koreensis gen. nov., sp. nov., isolated from activated sludge.</title>
        <authorList>
            <person name="Seung H.R."/>
        </authorList>
    </citation>
    <scope>NUCLEOTIDE SEQUENCE [LARGE SCALE GENOMIC DNA]</scope>
    <source>
        <strain evidence="1 2">EMB320</strain>
    </source>
</reference>
<sequence>MSDEASTVHKVKRMSSVYAAVQDRFRLAAQMDDGTVQALWLTQRMLRLALTPLGDYFAQSQKPSAEQKARRSYSELMHKVSGKAGPPISTLPVANEWLVEVVDLKFGPPLCFVFRGENDRYVTMEMDPLHLRKWLGIIHRKSIKAGWPPSLWPDAVVAELE</sequence>
<protein>
    <submittedName>
        <fullName evidence="1">Uncharacterized protein</fullName>
    </submittedName>
</protein>
<dbReference type="RefSeq" id="WP_153584552.1">
    <property type="nucleotide sequence ID" value="NZ_WJBU01000006.1"/>
</dbReference>
<evidence type="ECO:0000313" key="1">
    <source>
        <dbReference type="EMBL" id="MRD47235.1"/>
    </source>
</evidence>
<proteinExistence type="predicted"/>